<keyword evidence="1" id="KW-0472">Membrane</keyword>
<organism evidence="2 3">
    <name type="scientific">Domibacillus iocasae</name>
    <dbReference type="NCBI Taxonomy" id="1714016"/>
    <lineage>
        <taxon>Bacteria</taxon>
        <taxon>Bacillati</taxon>
        <taxon>Bacillota</taxon>
        <taxon>Bacilli</taxon>
        <taxon>Bacillales</taxon>
        <taxon>Bacillaceae</taxon>
        <taxon>Domibacillus</taxon>
    </lineage>
</organism>
<evidence type="ECO:0008006" key="4">
    <source>
        <dbReference type="Google" id="ProtNLM"/>
    </source>
</evidence>
<keyword evidence="3" id="KW-1185">Reference proteome</keyword>
<protein>
    <recommendedName>
        <fullName evidence="4">Pro-sigmaK processing inhibitor BofA</fullName>
    </recommendedName>
</protein>
<keyword evidence="1" id="KW-0812">Transmembrane</keyword>
<dbReference type="Proteomes" id="UP000095658">
    <property type="component" value="Unassembled WGS sequence"/>
</dbReference>
<reference evidence="2 3" key="1">
    <citation type="submission" date="2016-06" db="EMBL/GenBank/DDBJ databases">
        <title>Domibacillus iocasae genome sequencing.</title>
        <authorList>
            <person name="Verma A."/>
            <person name="Pal Y."/>
            <person name="Ojha A.K."/>
            <person name="Krishnamurthi S."/>
        </authorList>
    </citation>
    <scope>NUCLEOTIDE SEQUENCE [LARGE SCALE GENOMIC DNA]</scope>
    <source>
        <strain evidence="2 3">DSM 29979</strain>
    </source>
</reference>
<sequence>MQKISAILFMVFKKTVAGAFFLYGANVLIQQTGLHIVMNPFTAFLAGFLGLPGILSLAAIHFFIFR</sequence>
<comment type="caution">
    <text evidence="2">The sequence shown here is derived from an EMBL/GenBank/DDBJ whole genome shotgun (WGS) entry which is preliminary data.</text>
</comment>
<feature type="transmembrane region" description="Helical" evidence="1">
    <location>
        <begin position="41"/>
        <end position="65"/>
    </location>
</feature>
<dbReference type="AlphaFoldDB" id="A0A1E7DR05"/>
<evidence type="ECO:0000313" key="2">
    <source>
        <dbReference type="EMBL" id="OES45469.1"/>
    </source>
</evidence>
<dbReference type="EMBL" id="MAMP01000014">
    <property type="protein sequence ID" value="OES45469.1"/>
    <property type="molecule type" value="Genomic_DNA"/>
</dbReference>
<dbReference type="InterPro" id="IPR010001">
    <property type="entry name" value="BofA"/>
</dbReference>
<name>A0A1E7DR05_9BACI</name>
<proteinExistence type="predicted"/>
<evidence type="ECO:0000313" key="3">
    <source>
        <dbReference type="Proteomes" id="UP000095658"/>
    </source>
</evidence>
<evidence type="ECO:0000256" key="1">
    <source>
        <dbReference type="SAM" id="Phobius"/>
    </source>
</evidence>
<dbReference type="Pfam" id="PF07441">
    <property type="entry name" value="BofA"/>
    <property type="match status" value="1"/>
</dbReference>
<gene>
    <name evidence="2" type="ORF">BA724_17390</name>
</gene>
<dbReference type="RefSeq" id="WP_069937884.1">
    <property type="nucleotide sequence ID" value="NZ_MAMP01000014.1"/>
</dbReference>
<dbReference type="OrthoDB" id="2692225at2"/>
<keyword evidence="1" id="KW-1133">Transmembrane helix</keyword>
<accession>A0A1E7DR05</accession>
<dbReference type="STRING" id="1714016.BA724_17390"/>